<dbReference type="PROSITE" id="PS51257">
    <property type="entry name" value="PROKAR_LIPOPROTEIN"/>
    <property type="match status" value="1"/>
</dbReference>
<feature type="domain" description="hAT-like transposase RNase-H fold" evidence="2">
    <location>
        <begin position="3"/>
        <end position="79"/>
    </location>
</feature>
<comment type="caution">
    <text evidence="3">The sequence shown here is derived from an EMBL/GenBank/DDBJ whole genome shotgun (WGS) entry which is preliminary data.</text>
</comment>
<dbReference type="InterPro" id="IPR025525">
    <property type="entry name" value="hAT-like_transposase_RNase-H"/>
</dbReference>
<gene>
    <name evidence="3" type="ORF">LUZ61_015019</name>
</gene>
<proteinExistence type="predicted"/>
<dbReference type="EMBL" id="JAMRDG010000002">
    <property type="protein sequence ID" value="KAJ3685855.1"/>
    <property type="molecule type" value="Genomic_DNA"/>
</dbReference>
<name>A0AAD5WBT8_9POAL</name>
<reference evidence="3 4" key="1">
    <citation type="journal article" date="2022" name="Cell">
        <title>Repeat-based holocentromeres influence genome architecture and karyotype evolution.</title>
        <authorList>
            <person name="Hofstatter P.G."/>
            <person name="Thangavel G."/>
            <person name="Lux T."/>
            <person name="Neumann P."/>
            <person name="Vondrak T."/>
            <person name="Novak P."/>
            <person name="Zhang M."/>
            <person name="Costa L."/>
            <person name="Castellani M."/>
            <person name="Scott A."/>
            <person name="Toegelov H."/>
            <person name="Fuchs J."/>
            <person name="Mata-Sucre Y."/>
            <person name="Dias Y."/>
            <person name="Vanzela A.L.L."/>
            <person name="Huettel B."/>
            <person name="Almeida C.C.S."/>
            <person name="Simkova H."/>
            <person name="Souza G."/>
            <person name="Pedrosa-Harand A."/>
            <person name="Macas J."/>
            <person name="Mayer K.F.X."/>
            <person name="Houben A."/>
            <person name="Marques A."/>
        </authorList>
    </citation>
    <scope>NUCLEOTIDE SEQUENCE [LARGE SCALE GENOMIC DNA]</scope>
    <source>
        <strain evidence="3">RhyTen1mFocal</strain>
    </source>
</reference>
<protein>
    <recommendedName>
        <fullName evidence="5">HAT C-terminal dimerisation domain-containing protein</fullName>
    </recommendedName>
</protein>
<evidence type="ECO:0000313" key="3">
    <source>
        <dbReference type="EMBL" id="KAJ3685855.1"/>
    </source>
</evidence>
<organism evidence="3 4">
    <name type="scientific">Rhynchospora tenuis</name>
    <dbReference type="NCBI Taxonomy" id="198213"/>
    <lineage>
        <taxon>Eukaryota</taxon>
        <taxon>Viridiplantae</taxon>
        <taxon>Streptophyta</taxon>
        <taxon>Embryophyta</taxon>
        <taxon>Tracheophyta</taxon>
        <taxon>Spermatophyta</taxon>
        <taxon>Magnoliopsida</taxon>
        <taxon>Liliopsida</taxon>
        <taxon>Poales</taxon>
        <taxon>Cyperaceae</taxon>
        <taxon>Cyperoideae</taxon>
        <taxon>Rhynchosporeae</taxon>
        <taxon>Rhynchospora</taxon>
    </lineage>
</organism>
<dbReference type="Pfam" id="PF05699">
    <property type="entry name" value="Dimer_Tnp_hAT"/>
    <property type="match status" value="1"/>
</dbReference>
<evidence type="ECO:0000259" key="2">
    <source>
        <dbReference type="Pfam" id="PF14372"/>
    </source>
</evidence>
<dbReference type="PANTHER" id="PTHR23272">
    <property type="entry name" value="BED FINGER-RELATED"/>
    <property type="match status" value="1"/>
</dbReference>
<evidence type="ECO:0000313" key="4">
    <source>
        <dbReference type="Proteomes" id="UP001210211"/>
    </source>
</evidence>
<dbReference type="SUPFAM" id="SSF53098">
    <property type="entry name" value="Ribonuclease H-like"/>
    <property type="match status" value="1"/>
</dbReference>
<feature type="domain" description="HAT C-terminal dimerisation" evidence="1">
    <location>
        <begin position="95"/>
        <end position="177"/>
    </location>
</feature>
<dbReference type="InterPro" id="IPR012337">
    <property type="entry name" value="RNaseH-like_sf"/>
</dbReference>
<sequence length="215" mass="24229">MSKSAYPFVVDMSKEMFKKWDKYWTIGSNLLAVACVLDPRCKLHVVEYYFKMMHLEECPRSSSSASSSTISDTRAGLQNFLSDMRSAEPNKTEMEQYLCDALDDTRLDAQFDCLMWWKVKSTKYPIMARLARDILAIPISTVASESTFSTTDRILSPIRSSLNDDSLEALVCAHDWLRASVIETDGVFGDVLWSTDEPLIYDDTITIGGGSDEVV</sequence>
<dbReference type="PANTHER" id="PTHR23272:SF161">
    <property type="entry name" value="ZINC FINGER BED DOMAIN-CONTAINING PROTEIN RICESLEEPER 1-LIKE"/>
    <property type="match status" value="1"/>
</dbReference>
<evidence type="ECO:0008006" key="5">
    <source>
        <dbReference type="Google" id="ProtNLM"/>
    </source>
</evidence>
<accession>A0AAD5WBT8</accession>
<dbReference type="Pfam" id="PF14372">
    <property type="entry name" value="hAT-like_RNase-H"/>
    <property type="match status" value="1"/>
</dbReference>
<dbReference type="AlphaFoldDB" id="A0AAD5WBT8"/>
<dbReference type="Proteomes" id="UP001210211">
    <property type="component" value="Unassembled WGS sequence"/>
</dbReference>
<keyword evidence="4" id="KW-1185">Reference proteome</keyword>
<dbReference type="GO" id="GO:0046983">
    <property type="term" value="F:protein dimerization activity"/>
    <property type="evidence" value="ECO:0007669"/>
    <property type="project" value="InterPro"/>
</dbReference>
<dbReference type="GO" id="GO:0003677">
    <property type="term" value="F:DNA binding"/>
    <property type="evidence" value="ECO:0007669"/>
    <property type="project" value="InterPro"/>
</dbReference>
<dbReference type="InterPro" id="IPR008906">
    <property type="entry name" value="HATC_C_dom"/>
</dbReference>
<evidence type="ECO:0000259" key="1">
    <source>
        <dbReference type="Pfam" id="PF05699"/>
    </source>
</evidence>